<dbReference type="EMBL" id="CAUWAG010000010">
    <property type="protein sequence ID" value="CAJ2506891.1"/>
    <property type="molecule type" value="Genomic_DNA"/>
</dbReference>
<dbReference type="PANTHER" id="PTHR43712">
    <property type="entry name" value="PUTATIVE (AFU_ORTHOLOGUE AFUA_4G14580)-RELATED"/>
    <property type="match status" value="1"/>
</dbReference>
<keyword evidence="2" id="KW-1185">Reference proteome</keyword>
<dbReference type="AlphaFoldDB" id="A0AAI8VL18"/>
<proteinExistence type="predicted"/>
<dbReference type="Gene3D" id="3.40.50.150">
    <property type="entry name" value="Vaccinia Virus protein VP39"/>
    <property type="match status" value="1"/>
</dbReference>
<protein>
    <submittedName>
        <fullName evidence="1">Uu.00g080770.m01.CDS01</fullName>
    </submittedName>
</protein>
<sequence length="144" mass="16161">MGAVRAQNPEIRGRFIVQDLPSTLAAVPRPPPAGVEFMPYDMFTPQPIRGAHVYYYRHLVPILQEQPRSKLLLVDLVLPDADVGMQEAVRDLSMFPIGGLERNEGQWRALLRESGLRIRRIWRGSEPEACVECAVDRSALGADL</sequence>
<dbReference type="SUPFAM" id="SSF53335">
    <property type="entry name" value="S-adenosyl-L-methionine-dependent methyltransferases"/>
    <property type="match status" value="1"/>
</dbReference>
<dbReference type="Proteomes" id="UP001295740">
    <property type="component" value="Unassembled WGS sequence"/>
</dbReference>
<dbReference type="InterPro" id="IPR029063">
    <property type="entry name" value="SAM-dependent_MTases_sf"/>
</dbReference>
<name>A0AAI8VL18_9PEZI</name>
<gene>
    <name evidence="1" type="ORF">KHLLAP_LOCUS7359</name>
</gene>
<dbReference type="PANTHER" id="PTHR43712:SF1">
    <property type="entry name" value="HYPOTHETICAL O-METHYLTRANSFERASE (EUROFUNG)-RELATED"/>
    <property type="match status" value="1"/>
</dbReference>
<reference evidence="1" key="1">
    <citation type="submission" date="2023-10" db="EMBL/GenBank/DDBJ databases">
        <authorList>
            <person name="Hackl T."/>
        </authorList>
    </citation>
    <scope>NUCLEOTIDE SEQUENCE</scope>
</reference>
<evidence type="ECO:0000313" key="1">
    <source>
        <dbReference type="EMBL" id="CAJ2506891.1"/>
    </source>
</evidence>
<accession>A0AAI8VL18</accession>
<evidence type="ECO:0000313" key="2">
    <source>
        <dbReference type="Proteomes" id="UP001295740"/>
    </source>
</evidence>
<comment type="caution">
    <text evidence="1">The sequence shown here is derived from an EMBL/GenBank/DDBJ whole genome shotgun (WGS) entry which is preliminary data.</text>
</comment>
<organism evidence="1 2">
    <name type="scientific">Anthostomella pinea</name>
    <dbReference type="NCBI Taxonomy" id="933095"/>
    <lineage>
        <taxon>Eukaryota</taxon>
        <taxon>Fungi</taxon>
        <taxon>Dikarya</taxon>
        <taxon>Ascomycota</taxon>
        <taxon>Pezizomycotina</taxon>
        <taxon>Sordariomycetes</taxon>
        <taxon>Xylariomycetidae</taxon>
        <taxon>Xylariales</taxon>
        <taxon>Xylariaceae</taxon>
        <taxon>Anthostomella</taxon>
    </lineage>
</organism>